<sequence>MTLSVQVLVSVAIIAWFRRSPAGQGTWTRVIAPALSILGLGTALALVILNLPLLAGTDSPTTWSFPWLVLVVSVIGATYAVYLRTRRPRV</sequence>
<gene>
    <name evidence="2" type="ORF">ACFFIZ_20290</name>
</gene>
<accession>A0ABV6CUC6</accession>
<dbReference type="Proteomes" id="UP001589795">
    <property type="component" value="Unassembled WGS sequence"/>
</dbReference>
<comment type="caution">
    <text evidence="2">The sequence shown here is derived from an EMBL/GenBank/DDBJ whole genome shotgun (WGS) entry which is preliminary data.</text>
</comment>
<evidence type="ECO:0000313" key="2">
    <source>
        <dbReference type="EMBL" id="MFC0202583.1"/>
    </source>
</evidence>
<protein>
    <submittedName>
        <fullName evidence="2">Uncharacterized protein</fullName>
    </submittedName>
</protein>
<keyword evidence="1" id="KW-0812">Transmembrane</keyword>
<name>A0ABV6CUC6_9RHOB</name>
<evidence type="ECO:0000256" key="1">
    <source>
        <dbReference type="SAM" id="Phobius"/>
    </source>
</evidence>
<keyword evidence="1" id="KW-1133">Transmembrane helix</keyword>
<keyword evidence="3" id="KW-1185">Reference proteome</keyword>
<keyword evidence="1" id="KW-0472">Membrane</keyword>
<dbReference type="EMBL" id="JBHLWQ010000197">
    <property type="protein sequence ID" value="MFC0202583.1"/>
    <property type="molecule type" value="Genomic_DNA"/>
</dbReference>
<reference evidence="2 3" key="1">
    <citation type="submission" date="2024-09" db="EMBL/GenBank/DDBJ databases">
        <authorList>
            <person name="Sun Q."/>
            <person name="Mori K."/>
        </authorList>
    </citation>
    <scope>NUCLEOTIDE SEQUENCE [LARGE SCALE GENOMIC DNA]</scope>
    <source>
        <strain evidence="2 3">CCM 7904</strain>
    </source>
</reference>
<proteinExistence type="predicted"/>
<evidence type="ECO:0000313" key="3">
    <source>
        <dbReference type="Proteomes" id="UP001589795"/>
    </source>
</evidence>
<organism evidence="2 3">
    <name type="scientific">Paracoccus rhizosphaerae</name>
    <dbReference type="NCBI Taxonomy" id="1133347"/>
    <lineage>
        <taxon>Bacteria</taxon>
        <taxon>Pseudomonadati</taxon>
        <taxon>Pseudomonadota</taxon>
        <taxon>Alphaproteobacteria</taxon>
        <taxon>Rhodobacterales</taxon>
        <taxon>Paracoccaceae</taxon>
        <taxon>Paracoccus</taxon>
    </lineage>
</organism>
<feature type="transmembrane region" description="Helical" evidence="1">
    <location>
        <begin position="27"/>
        <end position="51"/>
    </location>
</feature>
<feature type="transmembrane region" description="Helical" evidence="1">
    <location>
        <begin position="63"/>
        <end position="83"/>
    </location>
</feature>
<dbReference type="RefSeq" id="WP_265508697.1">
    <property type="nucleotide sequence ID" value="NZ_JAOTBE010000102.1"/>
</dbReference>